<dbReference type="Proteomes" id="UP000003250">
    <property type="component" value="Unassembled WGS sequence"/>
</dbReference>
<sequence length="76" mass="8599">MKKITYGGRHGGKALAAIEEAATMRERERCALVAEATAFRAEKFERERLDRPSLDFQRFREGCNAAAESIRRGDQP</sequence>
<dbReference type="AlphaFoldDB" id="H0HNL9"/>
<protein>
    <submittedName>
        <fullName evidence="1">Uncharacterized protein</fullName>
    </submittedName>
</protein>
<reference evidence="1 2" key="1">
    <citation type="journal article" date="2012" name="J. Bacteriol.">
        <title>Draft Genome Sequence of Mesorhizobium alhagi CCNWXJ12-2T, a Novel Salt-Resistant Species Isolated from the Desert of Northwestern China.</title>
        <authorList>
            <person name="Zhou M."/>
            <person name="Chen W."/>
            <person name="Chen H."/>
            <person name="Wei G."/>
        </authorList>
    </citation>
    <scope>NUCLEOTIDE SEQUENCE [LARGE SCALE GENOMIC DNA]</scope>
    <source>
        <strain evidence="1 2">CCNWXJ12-2</strain>
    </source>
</reference>
<evidence type="ECO:0000313" key="1">
    <source>
        <dbReference type="EMBL" id="EHK57672.1"/>
    </source>
</evidence>
<evidence type="ECO:0000313" key="2">
    <source>
        <dbReference type="Proteomes" id="UP000003250"/>
    </source>
</evidence>
<dbReference type="EMBL" id="AHAM01000058">
    <property type="protein sequence ID" value="EHK57672.1"/>
    <property type="molecule type" value="Genomic_DNA"/>
</dbReference>
<name>H0HNL9_9HYPH</name>
<gene>
    <name evidence="1" type="ORF">MAXJ12_08709</name>
</gene>
<proteinExistence type="predicted"/>
<organism evidence="1 2">
    <name type="scientific">Mesorhizobium alhagi CCNWXJ12-2</name>
    <dbReference type="NCBI Taxonomy" id="1107882"/>
    <lineage>
        <taxon>Bacteria</taxon>
        <taxon>Pseudomonadati</taxon>
        <taxon>Pseudomonadota</taxon>
        <taxon>Alphaproteobacteria</taxon>
        <taxon>Hyphomicrobiales</taxon>
        <taxon>Phyllobacteriaceae</taxon>
        <taxon>Allomesorhizobium</taxon>
    </lineage>
</organism>
<accession>H0HNL9</accession>
<keyword evidence="2" id="KW-1185">Reference proteome</keyword>
<dbReference type="RefSeq" id="WP_008835381.1">
    <property type="nucleotide sequence ID" value="NZ_AHAM01000058.1"/>
</dbReference>